<dbReference type="RefSeq" id="WP_207395629.1">
    <property type="nucleotide sequence ID" value="NZ_JABRWO010000003.1"/>
</dbReference>
<evidence type="ECO:0000256" key="2">
    <source>
        <dbReference type="ARBA" id="ARBA00022723"/>
    </source>
</evidence>
<dbReference type="Gene3D" id="2.120.10.30">
    <property type="entry name" value="TolB, C-terminal domain"/>
    <property type="match status" value="1"/>
</dbReference>
<dbReference type="InterPro" id="IPR013427">
    <property type="entry name" value="Haem-bd_dom_put"/>
</dbReference>
<evidence type="ECO:0000256" key="5">
    <source>
        <dbReference type="SAM" id="SignalP"/>
    </source>
</evidence>
<comment type="caution">
    <text evidence="7">The sequence shown here is derived from an EMBL/GenBank/DDBJ whole genome shotgun (WGS) entry which is preliminary data.</text>
</comment>
<evidence type="ECO:0000313" key="8">
    <source>
        <dbReference type="Proteomes" id="UP000551616"/>
    </source>
</evidence>
<evidence type="ECO:0000256" key="4">
    <source>
        <dbReference type="PROSITE-ProRule" id="PRU00433"/>
    </source>
</evidence>
<feature type="domain" description="Cytochrome c" evidence="6">
    <location>
        <begin position="785"/>
        <end position="923"/>
    </location>
</feature>
<dbReference type="SUPFAM" id="SSF46626">
    <property type="entry name" value="Cytochrome c"/>
    <property type="match status" value="2"/>
</dbReference>
<dbReference type="PANTHER" id="PTHR33546:SF1">
    <property type="entry name" value="LARGE, MULTIFUNCTIONAL SECRETED PROTEIN"/>
    <property type="match status" value="1"/>
</dbReference>
<dbReference type="InterPro" id="IPR036909">
    <property type="entry name" value="Cyt_c-like_dom_sf"/>
</dbReference>
<keyword evidence="5" id="KW-0732">Signal</keyword>
<proteinExistence type="predicted"/>
<evidence type="ECO:0000313" key="7">
    <source>
        <dbReference type="EMBL" id="MBA2114149.1"/>
    </source>
</evidence>
<dbReference type="GO" id="GO:0020037">
    <property type="term" value="F:heme binding"/>
    <property type="evidence" value="ECO:0007669"/>
    <property type="project" value="InterPro"/>
</dbReference>
<dbReference type="Pfam" id="PF00034">
    <property type="entry name" value="Cytochrom_C"/>
    <property type="match status" value="1"/>
</dbReference>
<feature type="domain" description="Cytochrome c" evidence="6">
    <location>
        <begin position="646"/>
        <end position="746"/>
    </location>
</feature>
<accession>A0A7V8V3B2</accession>
<keyword evidence="1 4" id="KW-0349">Heme</keyword>
<dbReference type="GO" id="GO:0046872">
    <property type="term" value="F:metal ion binding"/>
    <property type="evidence" value="ECO:0007669"/>
    <property type="project" value="UniProtKB-KW"/>
</dbReference>
<protein>
    <recommendedName>
        <fullName evidence="6">Cytochrome c domain-containing protein</fullName>
    </recommendedName>
</protein>
<dbReference type="Gene3D" id="1.10.760.10">
    <property type="entry name" value="Cytochrome c-like domain"/>
    <property type="match status" value="2"/>
</dbReference>
<sequence>MNRYPMIFCLVLLLMASGVCTAAETSSSLDLPAKAIFSKGPNKWNGDVLEITRGRGAIIGWYIQAEKEEEVTVSIEYAAAQKLNQAYQLSFDGKDRFWNVEPTPDDTWAQAELGKFRVRAGLPILVLLVPPSGTTYPHPVKFRKLIVTGKTSGNLSLVTNLDEPTVPDASPGFGRKLNDRHPALDSIDLRSEDTPMRITGMAMRGPNELLWTTWEGDLFALELDSISQSKIPQFRRIAQGLSEPLGLTIFEGRIFVTEKNQATELIDEDGDGKFETYRCLSHDWPSSLDYHEYLFGAVIRDSKLYFSSSVGMARRGKDNYQAPLRGSLLEVDINTGNTEIVAAGLRTPDGIGLGPQDSLLITDNQGEWLPANKLIHVEQDAFYQFRSVPPWHPLDRPEADPPAVWLPQGEIASSPTQPITLPESWGPYAGQVLFGDATFGGLQRAVLEESDGVMQGAVFPFSQGFQHLFHRFVLTPQGELYAGGIARGKDWEFIERVSGLTQIRYNQQNVFEPLAARIRSNGLEIEFTQPLAEAVGWDPESYYVSQWGYQATQTYGGTKVRYRQSEVASATVSSDRRKVFLELPDLVEGEVVHVRLSELLSSESGQPLWTGDLWYTVNRIPKDKPGEVRKPSPDTLMAENPFFQFSPDNGGRVSYQNFCASCHSLDGSRRVGPTFQNLVGSKRKVRERETGKTREVLADSDYLKHSIQDPNALLVEGYPKNLMPPVSGVLTDKQINELIGYLNKLSDPEFARLEAARTPTVHHEWTMQDFPNVGHKASPEMVNPPAITRGRLAFIKAQCLQCHSVSGYGANLGPDLVESVKKFQGEKLLRHIIEPALEIHPKHQTSQFLLDSGKVVVGNIVKEDDETIYVATNLLEPQNLTTINRSEIEEQQVSRSSAMPAGLLNGLSKEEIVDLLQFLEAGPAPISVSDPPTTSK</sequence>
<reference evidence="7 8" key="1">
    <citation type="submission" date="2020-05" db="EMBL/GenBank/DDBJ databases">
        <title>Bremerella alba sp. nov., a novel planctomycete isolated from the surface of the macroalga Fucus spiralis.</title>
        <authorList>
            <person name="Godinho O."/>
            <person name="Botelho R."/>
            <person name="Albuquerque L."/>
            <person name="Wiegand S."/>
            <person name="Da Costa M.S."/>
            <person name="Lobo-Da-Cunha A."/>
            <person name="Jogler C."/>
            <person name="Lage O.M."/>
        </authorList>
    </citation>
    <scope>NUCLEOTIDE SEQUENCE [LARGE SCALE GENOMIC DNA]</scope>
    <source>
        <strain evidence="7 8">FF15</strain>
    </source>
</reference>
<keyword evidence="2 4" id="KW-0479">Metal-binding</keyword>
<dbReference type="Proteomes" id="UP000551616">
    <property type="component" value="Unassembled WGS sequence"/>
</dbReference>
<keyword evidence="8" id="KW-1185">Reference proteome</keyword>
<dbReference type="AlphaFoldDB" id="A0A7V8V3B2"/>
<evidence type="ECO:0000256" key="1">
    <source>
        <dbReference type="ARBA" id="ARBA00022617"/>
    </source>
</evidence>
<organism evidence="7 8">
    <name type="scientific">Bremerella alba</name>
    <dbReference type="NCBI Taxonomy" id="980252"/>
    <lineage>
        <taxon>Bacteria</taxon>
        <taxon>Pseudomonadati</taxon>
        <taxon>Planctomycetota</taxon>
        <taxon>Planctomycetia</taxon>
        <taxon>Pirellulales</taxon>
        <taxon>Pirellulaceae</taxon>
        <taxon>Bremerella</taxon>
    </lineage>
</organism>
<dbReference type="GO" id="GO:0009055">
    <property type="term" value="F:electron transfer activity"/>
    <property type="evidence" value="ECO:0007669"/>
    <property type="project" value="InterPro"/>
</dbReference>
<feature type="chain" id="PRO_5031263703" description="Cytochrome c domain-containing protein" evidence="5">
    <location>
        <begin position="23"/>
        <end position="936"/>
    </location>
</feature>
<evidence type="ECO:0000259" key="6">
    <source>
        <dbReference type="PROSITE" id="PS51007"/>
    </source>
</evidence>
<keyword evidence="3 4" id="KW-0408">Iron</keyword>
<dbReference type="SUPFAM" id="SSF63829">
    <property type="entry name" value="Calcium-dependent phosphotriesterase"/>
    <property type="match status" value="1"/>
</dbReference>
<dbReference type="PANTHER" id="PTHR33546">
    <property type="entry name" value="LARGE, MULTIFUNCTIONAL SECRETED PROTEIN-RELATED"/>
    <property type="match status" value="1"/>
</dbReference>
<gene>
    <name evidence="7" type="ORF">HOV93_13050</name>
</gene>
<dbReference type="InterPro" id="IPR011042">
    <property type="entry name" value="6-blade_b-propeller_TolB-like"/>
</dbReference>
<dbReference type="EMBL" id="JABRWO010000003">
    <property type="protein sequence ID" value="MBA2114149.1"/>
    <property type="molecule type" value="Genomic_DNA"/>
</dbReference>
<name>A0A7V8V3B2_9BACT</name>
<dbReference type="NCBIfam" id="TIGR02603">
    <property type="entry name" value="CxxCH_TIGR02603"/>
    <property type="match status" value="1"/>
</dbReference>
<dbReference type="InterPro" id="IPR009056">
    <property type="entry name" value="Cyt_c-like_dom"/>
</dbReference>
<feature type="signal peptide" evidence="5">
    <location>
        <begin position="1"/>
        <end position="22"/>
    </location>
</feature>
<dbReference type="PROSITE" id="PS51007">
    <property type="entry name" value="CYTC"/>
    <property type="match status" value="2"/>
</dbReference>
<evidence type="ECO:0000256" key="3">
    <source>
        <dbReference type="ARBA" id="ARBA00023004"/>
    </source>
</evidence>